<sequence>MFRSKKSVAAALTSFSAMSAAVVLAAPAAPAAVTAIGLAPGMSFGTSTAYGTNCTYIATATATPGDVIGFVDPLGTFDPAGWITVPSSGTVTARWTPLVPGNHTVYAVHNSNAWVSTAATVGNGVNLGFACVVLP</sequence>
<name>A0ABX8RZQ7_NOCIO</name>
<accession>A0ABX8RZQ7</accession>
<gene>
    <name evidence="2" type="ORF">KV110_20305</name>
</gene>
<dbReference type="RefSeq" id="WP_218477974.1">
    <property type="nucleotide sequence ID" value="NZ_BAABJN010000008.1"/>
</dbReference>
<proteinExistence type="predicted"/>
<keyword evidence="1" id="KW-0732">Signal</keyword>
<evidence type="ECO:0000256" key="1">
    <source>
        <dbReference type="SAM" id="SignalP"/>
    </source>
</evidence>
<organism evidence="2 3">
    <name type="scientific">Nocardia iowensis</name>
    <dbReference type="NCBI Taxonomy" id="204891"/>
    <lineage>
        <taxon>Bacteria</taxon>
        <taxon>Bacillati</taxon>
        <taxon>Actinomycetota</taxon>
        <taxon>Actinomycetes</taxon>
        <taxon>Mycobacteriales</taxon>
        <taxon>Nocardiaceae</taxon>
        <taxon>Nocardia</taxon>
    </lineage>
</organism>
<dbReference type="Proteomes" id="UP000694257">
    <property type="component" value="Chromosome"/>
</dbReference>
<feature type="chain" id="PRO_5046680810" description="Ig-like domain repeat protein" evidence="1">
    <location>
        <begin position="26"/>
        <end position="135"/>
    </location>
</feature>
<evidence type="ECO:0000313" key="3">
    <source>
        <dbReference type="Proteomes" id="UP000694257"/>
    </source>
</evidence>
<protein>
    <recommendedName>
        <fullName evidence="4">Ig-like domain repeat protein</fullName>
    </recommendedName>
</protein>
<evidence type="ECO:0008006" key="4">
    <source>
        <dbReference type="Google" id="ProtNLM"/>
    </source>
</evidence>
<feature type="signal peptide" evidence="1">
    <location>
        <begin position="1"/>
        <end position="25"/>
    </location>
</feature>
<reference evidence="2 3" key="1">
    <citation type="submission" date="2021-07" db="EMBL/GenBank/DDBJ databases">
        <title>Whole Genome Sequence of Nocardia Iowensis.</title>
        <authorList>
            <person name="Lamm A."/>
            <person name="Collins-Fairclough A.M."/>
            <person name="Bunk B."/>
            <person name="Sproer C."/>
        </authorList>
    </citation>
    <scope>NUCLEOTIDE SEQUENCE [LARGE SCALE GENOMIC DNA]</scope>
    <source>
        <strain evidence="2 3">NRRL 5646</strain>
    </source>
</reference>
<dbReference type="EMBL" id="CP078145">
    <property type="protein sequence ID" value="QXN95170.1"/>
    <property type="molecule type" value="Genomic_DNA"/>
</dbReference>
<keyword evidence="3" id="KW-1185">Reference proteome</keyword>
<evidence type="ECO:0000313" key="2">
    <source>
        <dbReference type="EMBL" id="QXN95170.1"/>
    </source>
</evidence>